<evidence type="ECO:0000313" key="11">
    <source>
        <dbReference type="Proteomes" id="UP000180254"/>
    </source>
</evidence>
<evidence type="ECO:0000256" key="6">
    <source>
        <dbReference type="ARBA" id="ARBA00023102"/>
    </source>
</evidence>
<evidence type="ECO:0000256" key="3">
    <source>
        <dbReference type="ARBA" id="ARBA00013085"/>
    </source>
</evidence>
<evidence type="ECO:0000256" key="5">
    <source>
        <dbReference type="ARBA" id="ARBA00022801"/>
    </source>
</evidence>
<dbReference type="GO" id="GO:0004401">
    <property type="term" value="F:histidinol-phosphatase activity"/>
    <property type="evidence" value="ECO:0007669"/>
    <property type="project" value="UniProtKB-UniRule"/>
</dbReference>
<protein>
    <recommendedName>
        <fullName evidence="3 8">Histidinol-phosphatase</fullName>
        <shortName evidence="8">HolPase</shortName>
        <ecNumber evidence="3 8">3.1.3.15</ecNumber>
    </recommendedName>
</protein>
<dbReference type="InterPro" id="IPR003141">
    <property type="entry name" value="Pol/His_phosphatase_N"/>
</dbReference>
<dbReference type="PANTHER" id="PTHR21039:SF0">
    <property type="entry name" value="HISTIDINOL-PHOSPHATASE"/>
    <property type="match status" value="1"/>
</dbReference>
<evidence type="ECO:0000256" key="1">
    <source>
        <dbReference type="ARBA" id="ARBA00004970"/>
    </source>
</evidence>
<dbReference type="NCBIfam" id="TIGR01856">
    <property type="entry name" value="hisJ_fam"/>
    <property type="match status" value="1"/>
</dbReference>
<feature type="domain" description="Polymerase/histidinol phosphatase N-terminal" evidence="9">
    <location>
        <begin position="2"/>
        <end position="86"/>
    </location>
</feature>
<evidence type="ECO:0000259" key="9">
    <source>
        <dbReference type="SMART" id="SM00481"/>
    </source>
</evidence>
<dbReference type="InterPro" id="IPR016195">
    <property type="entry name" value="Pol/histidinol_Pase-like"/>
</dbReference>
<dbReference type="GO" id="GO:0005737">
    <property type="term" value="C:cytoplasm"/>
    <property type="evidence" value="ECO:0007669"/>
    <property type="project" value="TreeGrafter"/>
</dbReference>
<dbReference type="UniPathway" id="UPA00031">
    <property type="reaction ID" value="UER00013"/>
</dbReference>
<dbReference type="OrthoDB" id="9775255at2"/>
<reference evidence="10 11" key="1">
    <citation type="submission" date="2016-09" db="EMBL/GenBank/DDBJ databases">
        <title>Genome sequence of Eubacterium angustum.</title>
        <authorList>
            <person name="Poehlein A."/>
            <person name="Daniel R."/>
        </authorList>
    </citation>
    <scope>NUCLEOTIDE SEQUENCE [LARGE SCALE GENOMIC DNA]</scope>
    <source>
        <strain evidence="10 11">DSM 1989</strain>
    </source>
</reference>
<dbReference type="Gene3D" id="3.20.20.140">
    <property type="entry name" value="Metal-dependent hydrolases"/>
    <property type="match status" value="1"/>
</dbReference>
<evidence type="ECO:0000256" key="7">
    <source>
        <dbReference type="ARBA" id="ARBA00049158"/>
    </source>
</evidence>
<keyword evidence="11" id="KW-1185">Reference proteome</keyword>
<evidence type="ECO:0000313" key="10">
    <source>
        <dbReference type="EMBL" id="OHW62474.1"/>
    </source>
</evidence>
<dbReference type="EC" id="3.1.3.15" evidence="3 8"/>
<dbReference type="RefSeq" id="WP_071062381.1">
    <property type="nucleotide sequence ID" value="NZ_MKIE01000003.1"/>
</dbReference>
<dbReference type="GO" id="GO:0000105">
    <property type="term" value="P:L-histidine biosynthetic process"/>
    <property type="evidence" value="ECO:0007669"/>
    <property type="project" value="UniProtKB-UniRule"/>
</dbReference>
<dbReference type="Proteomes" id="UP000180254">
    <property type="component" value="Unassembled WGS sequence"/>
</dbReference>
<comment type="pathway">
    <text evidence="1 8">Amino-acid biosynthesis; L-histidine biosynthesis; L-histidine from 5-phospho-alpha-D-ribose 1-diphosphate: step 8/9.</text>
</comment>
<dbReference type="InterPro" id="IPR010140">
    <property type="entry name" value="Histidinol_P_phosphatase_HisJ"/>
</dbReference>
<accession>A0A1S1V7J1</accession>
<dbReference type="EMBL" id="MKIE01000003">
    <property type="protein sequence ID" value="OHW62474.1"/>
    <property type="molecule type" value="Genomic_DNA"/>
</dbReference>
<organism evidence="10 11">
    <name type="scientific">Andreesenia angusta</name>
    <dbReference type="NCBI Taxonomy" id="39480"/>
    <lineage>
        <taxon>Bacteria</taxon>
        <taxon>Bacillati</taxon>
        <taxon>Bacillota</taxon>
        <taxon>Tissierellia</taxon>
        <taxon>Tissierellales</taxon>
        <taxon>Gottschalkiaceae</taxon>
        <taxon>Andreesenia</taxon>
    </lineage>
</organism>
<dbReference type="STRING" id="39480.EUAN_10360"/>
<evidence type="ECO:0000256" key="4">
    <source>
        <dbReference type="ARBA" id="ARBA00022605"/>
    </source>
</evidence>
<sequence length="270" mass="31212">MQDYHVHSSFSGDCAYTMEEMVLAAIAKNIEAISFTDHVDYDYGDPKYSDLFIFNTDDYLNEVNRLRSLYGDRIDLLSGVEMGMQPHLVPTVEDMFPFEKFDFTIMSIHTSKRKDLHEGAFFQDKSPFQAYIDYYEELLYCVEHFNNYDVIGHINLIDRYSKFLSDEVSFLKYSDLLAEIFKLLIARGKGIEVNTSGFRYGMGSFLPNLDILKLYKSLGGEILVFGSDSHHPDDIASEYNSVLSALKSLDYKYISVFKDGNFDFKKLQRI</sequence>
<keyword evidence="5 8" id="KW-0378">Hydrolase</keyword>
<gene>
    <name evidence="10" type="primary">hisK</name>
    <name evidence="10" type="ORF">EUAN_10360</name>
</gene>
<keyword evidence="4 8" id="KW-0028">Amino-acid biosynthesis</keyword>
<comment type="catalytic activity">
    <reaction evidence="7 8">
        <text>L-histidinol phosphate + H2O = L-histidinol + phosphate</text>
        <dbReference type="Rhea" id="RHEA:14465"/>
        <dbReference type="ChEBI" id="CHEBI:15377"/>
        <dbReference type="ChEBI" id="CHEBI:43474"/>
        <dbReference type="ChEBI" id="CHEBI:57699"/>
        <dbReference type="ChEBI" id="CHEBI:57980"/>
        <dbReference type="EC" id="3.1.3.15"/>
    </reaction>
</comment>
<dbReference type="InterPro" id="IPR004013">
    <property type="entry name" value="PHP_dom"/>
</dbReference>
<dbReference type="SMART" id="SM00481">
    <property type="entry name" value="POLIIIAc"/>
    <property type="match status" value="1"/>
</dbReference>
<comment type="similarity">
    <text evidence="2 8">Belongs to the PHP hydrolase family. HisK subfamily.</text>
</comment>
<dbReference type="PANTHER" id="PTHR21039">
    <property type="entry name" value="HISTIDINOL PHOSPHATASE-RELATED"/>
    <property type="match status" value="1"/>
</dbReference>
<dbReference type="SUPFAM" id="SSF89550">
    <property type="entry name" value="PHP domain-like"/>
    <property type="match status" value="1"/>
</dbReference>
<evidence type="ECO:0000256" key="8">
    <source>
        <dbReference type="RuleBase" id="RU366003"/>
    </source>
</evidence>
<comment type="caution">
    <text evidence="10">The sequence shown here is derived from an EMBL/GenBank/DDBJ whole genome shotgun (WGS) entry which is preliminary data.</text>
</comment>
<dbReference type="Pfam" id="PF02811">
    <property type="entry name" value="PHP"/>
    <property type="match status" value="1"/>
</dbReference>
<dbReference type="AlphaFoldDB" id="A0A1S1V7J1"/>
<evidence type="ECO:0000256" key="2">
    <source>
        <dbReference type="ARBA" id="ARBA00009152"/>
    </source>
</evidence>
<keyword evidence="6 8" id="KW-0368">Histidine biosynthesis</keyword>
<name>A0A1S1V7J1_9FIRM</name>
<proteinExistence type="inferred from homology"/>